<dbReference type="Proteomes" id="UP000246464">
    <property type="component" value="Chromosome 18"/>
</dbReference>
<dbReference type="Pfam" id="PF00005">
    <property type="entry name" value="ABC_tran"/>
    <property type="match status" value="1"/>
</dbReference>
<evidence type="ECO:0000313" key="21">
    <source>
        <dbReference type="Proteomes" id="UP000246464"/>
    </source>
</evidence>
<dbReference type="Pfam" id="PF13193">
    <property type="entry name" value="AMP-binding_C"/>
    <property type="match status" value="1"/>
</dbReference>
<dbReference type="STRING" id="52904.ENSSMAP00000016282"/>
<feature type="coiled-coil region" evidence="16">
    <location>
        <begin position="309"/>
        <end position="340"/>
    </location>
</feature>
<comment type="function">
    <text evidence="11">Acyl-CoA synthases catalyze the initial reaction in fatty acid metabolism, by forming a thioester with CoA. Has some preference toward medium-chain substrates. Plays a role in adipocyte differentiation.</text>
</comment>
<dbReference type="GO" id="GO:0016020">
    <property type="term" value="C:membrane"/>
    <property type="evidence" value="ECO:0007669"/>
    <property type="project" value="UniProtKB-SubCell"/>
</dbReference>
<dbReference type="PANTHER" id="PTHR43394">
    <property type="entry name" value="ATP-DEPENDENT PERMEASE MDL1, MITOCHONDRIAL"/>
    <property type="match status" value="1"/>
</dbReference>
<feature type="transmembrane region" description="Helical" evidence="17">
    <location>
        <begin position="70"/>
        <end position="88"/>
    </location>
</feature>
<dbReference type="Gene3D" id="1.20.1560.10">
    <property type="entry name" value="ABC transporter type 1, transmembrane domain"/>
    <property type="match status" value="1"/>
</dbReference>
<dbReference type="FunFam" id="3.30.300.30:FF:000008">
    <property type="entry name" value="2,3-dihydroxybenzoate-AMP ligase"/>
    <property type="match status" value="1"/>
</dbReference>
<dbReference type="PROSITE" id="PS50929">
    <property type="entry name" value="ABC_TM1F"/>
    <property type="match status" value="1"/>
</dbReference>
<comment type="similarity">
    <text evidence="2">Belongs to the ATP-dependent AMP-binding enzyme family.</text>
</comment>
<dbReference type="PANTHER" id="PTHR43394:SF14">
    <property type="entry name" value="TRANSPORTER 2, ATP BINDING CASSETTE SUBFAMILY B"/>
    <property type="match status" value="1"/>
</dbReference>
<dbReference type="Gene3D" id="3.40.50.300">
    <property type="entry name" value="P-loop containing nucleotide triphosphate hydrolases"/>
    <property type="match status" value="1"/>
</dbReference>
<dbReference type="Pfam" id="PF00664">
    <property type="entry name" value="ABC_membrane"/>
    <property type="match status" value="1"/>
</dbReference>
<evidence type="ECO:0000256" key="12">
    <source>
        <dbReference type="ARBA" id="ARBA00039009"/>
    </source>
</evidence>
<comment type="subcellular location">
    <subcellularLocation>
        <location evidence="1">Membrane</location>
        <topology evidence="1">Multi-pass membrane protein</topology>
    </subcellularLocation>
</comment>
<dbReference type="AlphaFoldDB" id="A0A2U9CNF9"/>
<evidence type="ECO:0000256" key="6">
    <source>
        <dbReference type="ARBA" id="ARBA00022741"/>
    </source>
</evidence>
<dbReference type="EC" id="6.2.1.2" evidence="12"/>
<dbReference type="PROSITE" id="PS00455">
    <property type="entry name" value="AMP_BINDING"/>
    <property type="match status" value="1"/>
</dbReference>
<dbReference type="SUPFAM" id="SSF90123">
    <property type="entry name" value="ABC transporter transmembrane region"/>
    <property type="match status" value="1"/>
</dbReference>
<dbReference type="InterPro" id="IPR025110">
    <property type="entry name" value="AMP-bd_C"/>
</dbReference>
<evidence type="ECO:0000256" key="8">
    <source>
        <dbReference type="ARBA" id="ARBA00022989"/>
    </source>
</evidence>
<dbReference type="SUPFAM" id="SSF52540">
    <property type="entry name" value="P-loop containing nucleoside triphosphate hydrolases"/>
    <property type="match status" value="1"/>
</dbReference>
<keyword evidence="4" id="KW-0436">Ligase</keyword>
<keyword evidence="9" id="KW-0443">Lipid metabolism</keyword>
<evidence type="ECO:0000256" key="15">
    <source>
        <dbReference type="ARBA" id="ARBA00048277"/>
    </source>
</evidence>
<dbReference type="Gene3D" id="3.40.50.12780">
    <property type="entry name" value="N-terminal domain of ligase-like"/>
    <property type="match status" value="1"/>
</dbReference>
<dbReference type="Gene3D" id="3.30.300.30">
    <property type="match status" value="1"/>
</dbReference>
<dbReference type="EMBL" id="CP026260">
    <property type="protein sequence ID" value="AWP18108.1"/>
    <property type="molecule type" value="Genomic_DNA"/>
</dbReference>
<sequence>MREGAACGLFIVLLDAVLSLALWAGLVLLEFPGPGGLAGVWASGAAKWPVLHVVTSALTDGEHRSVLRRFVALLCLLPPVFVSGRVLVANPSSPEAHAGPSPDLIVLLLLAPVSSSLACAVWEKGLCGNGKLKDGDQANARQLLMRLVKYFRPDTLYLIAAFSFLILGVICDTFIPLYQGKVIDMLRGQVLQNGFCFAVGQLALVSLGSALFSGMRGGIFMCSLARLNKRLKHLLFHTLLQQEVNFFDENKPGRLSSRLHSDVERMGRTVALNANALVRSSVKTCLMLGMMLQLSWQLTMLTCIEIPLLATLQNKYSAVSKELKDQIQDCHARNKELASQTLGGIRTVRSFRAEREEARRYNEALDQMCAVKRRSGIYSSVFCVLRRLVRVAIKILMLLQARSLISSGRLSIGSLVSFFLYQKPMSNNIKEISYCYRETVSMEGVISKVFSYLDRKPRCQEAGDLAPEKLRGRILFENVTFSYASTPQDTPVLKSVSMELQPGKMTALVGPSGSGKTSCVSLLKRLYEPQGGRILLDGEPLHHYQHKYLHQKMALVSQNPELFSGSLRYNIEYGLRERSIERVKEVAKKIHADKFISELEYDTDVGECGGKLSDGAKQCIAIIRALVREPQVVVLDEATSKLDIEAQHAVLPEILSRGRTVLVVAHQLKTVETADHIVFLEDGRVVEEGTDEELMAKRGRGIHVDSAPIMPVLTTSYAHGTSSTPLRHTTIAESLLRTVERWPDREAMAFLQDGVRKTFAEFQKDVDQAAAGLLALGLTKGDRLGLWGPNTYEWILFQFATAKAGIIMVAVNPAYQTQEAEFALRKVGCKAVVCPTWFKTQKYCDMLRQICPEIDTSRPGDIKSARLPDLRSVILLDSRQPGTFHLDDVMQAGSSQFAQQLQDLQRKIMFDDPINIQFTSGTTGRPKAATLSHHNVVNNAYFVGKRVGYDWRPHTRICLPVPLYHCFGSVGGGLCMALHGVSLVFPSAGYDGKANLAALESERCTFIYGTPTMYVDMINQPVLAKTDLSSVEAGIMAGSPCPPELVRRVFFDMGIKEITVGYGTTENSPVTFCASPTDNMERKSETVGYILDHIEAKIVNPSSGELVPLGAAGEIMIRGYCVMLEYWGDKDKTDECISKDGWYKTGDIGSMDAYSYCRIQGRIKDMIIRGGENIYPAEIEQFLHTHPKVMEAQVVGVKDARMGEEVCACIKLVDGENCTAEEIKAFCKGQIAHFKIPHYVLFVTSYPLTITGKVQKHKLREDTEKQLGLTQGK</sequence>
<name>A0A2U9CNF9_SCOMX</name>
<keyword evidence="7" id="KW-0067">ATP-binding</keyword>
<evidence type="ECO:0000256" key="5">
    <source>
        <dbReference type="ARBA" id="ARBA00022692"/>
    </source>
</evidence>
<evidence type="ECO:0000256" key="2">
    <source>
        <dbReference type="ARBA" id="ARBA00006432"/>
    </source>
</evidence>
<dbReference type="GO" id="GO:0005524">
    <property type="term" value="F:ATP binding"/>
    <property type="evidence" value="ECO:0007669"/>
    <property type="project" value="UniProtKB-KW"/>
</dbReference>
<dbReference type="GO" id="GO:0016887">
    <property type="term" value="F:ATP hydrolysis activity"/>
    <property type="evidence" value="ECO:0007669"/>
    <property type="project" value="InterPro"/>
</dbReference>
<keyword evidence="6" id="KW-0547">Nucleotide-binding</keyword>
<dbReference type="CDD" id="cd05917">
    <property type="entry name" value="FACL_like_2"/>
    <property type="match status" value="1"/>
</dbReference>
<evidence type="ECO:0000313" key="20">
    <source>
        <dbReference type="EMBL" id="AWP18108.1"/>
    </source>
</evidence>
<evidence type="ECO:0000256" key="7">
    <source>
        <dbReference type="ARBA" id="ARBA00022840"/>
    </source>
</evidence>
<keyword evidence="5 17" id="KW-0812">Transmembrane</keyword>
<dbReference type="FunFam" id="3.40.50.300:FF:000604">
    <property type="entry name" value="ABC transporter B family member 28"/>
    <property type="match status" value="1"/>
</dbReference>
<dbReference type="InterPro" id="IPR036640">
    <property type="entry name" value="ABC1_TM_sf"/>
</dbReference>
<organism evidence="20 21">
    <name type="scientific">Scophthalmus maximus</name>
    <name type="common">Turbot</name>
    <name type="synonym">Psetta maxima</name>
    <dbReference type="NCBI Taxonomy" id="52904"/>
    <lineage>
        <taxon>Eukaryota</taxon>
        <taxon>Metazoa</taxon>
        <taxon>Chordata</taxon>
        <taxon>Craniata</taxon>
        <taxon>Vertebrata</taxon>
        <taxon>Euteleostomi</taxon>
        <taxon>Actinopterygii</taxon>
        <taxon>Neopterygii</taxon>
        <taxon>Teleostei</taxon>
        <taxon>Neoteleostei</taxon>
        <taxon>Acanthomorphata</taxon>
        <taxon>Carangaria</taxon>
        <taxon>Pleuronectiformes</taxon>
        <taxon>Pleuronectoidei</taxon>
        <taxon>Scophthalmidae</taxon>
        <taxon>Scophthalmus</taxon>
    </lineage>
</organism>
<protein>
    <recommendedName>
        <fullName evidence="13">Medium-chain acyl-CoA ligase ACSF2, mitochondrial</fullName>
        <ecNumber evidence="12">6.2.1.2</ecNumber>
    </recommendedName>
</protein>
<dbReference type="FunFam" id="3.40.50.12780:FF:000003">
    <property type="entry name" value="Long-chain-fatty-acid--CoA ligase FadD"/>
    <property type="match status" value="1"/>
</dbReference>
<evidence type="ECO:0000256" key="17">
    <source>
        <dbReference type="SAM" id="Phobius"/>
    </source>
</evidence>
<evidence type="ECO:0000256" key="13">
    <source>
        <dbReference type="ARBA" id="ARBA00039638"/>
    </source>
</evidence>
<dbReference type="InterPro" id="IPR045851">
    <property type="entry name" value="AMP-bd_C_sf"/>
</dbReference>
<dbReference type="GO" id="GO:0015421">
    <property type="term" value="F:ABC-type oligopeptide transporter activity"/>
    <property type="evidence" value="ECO:0007669"/>
    <property type="project" value="TreeGrafter"/>
</dbReference>
<feature type="domain" description="ABC transporter" evidence="18">
    <location>
        <begin position="474"/>
        <end position="707"/>
    </location>
</feature>
<dbReference type="InterPro" id="IPR003593">
    <property type="entry name" value="AAA+_ATPase"/>
</dbReference>
<dbReference type="InterPro" id="IPR027417">
    <property type="entry name" value="P-loop_NTPase"/>
</dbReference>
<keyword evidence="8 17" id="KW-1133">Transmembrane helix</keyword>
<dbReference type="Pfam" id="PF00501">
    <property type="entry name" value="AMP-binding"/>
    <property type="match status" value="1"/>
</dbReference>
<dbReference type="GO" id="GO:0006629">
    <property type="term" value="P:lipid metabolic process"/>
    <property type="evidence" value="ECO:0007669"/>
    <property type="project" value="UniProtKB-KW"/>
</dbReference>
<keyword evidence="3" id="KW-0813">Transport</keyword>
<dbReference type="InterPro" id="IPR020845">
    <property type="entry name" value="AMP-binding_CS"/>
</dbReference>
<accession>A0A2U9CNF9</accession>
<dbReference type="InterPro" id="IPR000873">
    <property type="entry name" value="AMP-dep_synth/lig_dom"/>
</dbReference>
<feature type="transmembrane region" description="Helical" evidence="17">
    <location>
        <begin position="155"/>
        <end position="178"/>
    </location>
</feature>
<comment type="catalytic activity">
    <reaction evidence="14">
        <text>octanoate + ATP + CoA = octanoyl-CoA + AMP + diphosphate</text>
        <dbReference type="Rhea" id="RHEA:33631"/>
        <dbReference type="ChEBI" id="CHEBI:25646"/>
        <dbReference type="ChEBI" id="CHEBI:30616"/>
        <dbReference type="ChEBI" id="CHEBI:33019"/>
        <dbReference type="ChEBI" id="CHEBI:57287"/>
        <dbReference type="ChEBI" id="CHEBI:57386"/>
        <dbReference type="ChEBI" id="CHEBI:456215"/>
    </reaction>
</comment>
<evidence type="ECO:0000256" key="3">
    <source>
        <dbReference type="ARBA" id="ARBA00022448"/>
    </source>
</evidence>
<evidence type="ECO:0000256" key="4">
    <source>
        <dbReference type="ARBA" id="ARBA00022598"/>
    </source>
</evidence>
<dbReference type="InterPro" id="IPR003439">
    <property type="entry name" value="ABC_transporter-like_ATP-bd"/>
</dbReference>
<dbReference type="SMART" id="SM00382">
    <property type="entry name" value="AAA"/>
    <property type="match status" value="1"/>
</dbReference>
<keyword evidence="16" id="KW-0175">Coiled coil</keyword>
<evidence type="ECO:0000259" key="18">
    <source>
        <dbReference type="PROSITE" id="PS50893"/>
    </source>
</evidence>
<dbReference type="GO" id="GO:0031956">
    <property type="term" value="F:medium-chain fatty acid-CoA ligase activity"/>
    <property type="evidence" value="ECO:0007669"/>
    <property type="project" value="UniProtKB-EC"/>
</dbReference>
<keyword evidence="10 17" id="KW-0472">Membrane</keyword>
<keyword evidence="21" id="KW-1185">Reference proteome</keyword>
<evidence type="ECO:0000259" key="19">
    <source>
        <dbReference type="PROSITE" id="PS50929"/>
    </source>
</evidence>
<reference evidence="20 21" key="1">
    <citation type="submission" date="2017-12" db="EMBL/GenBank/DDBJ databases">
        <title>Integrating genomic resources of turbot (Scophthalmus maximus) in depth evaluation of genetic and physical mapping variation across individuals.</title>
        <authorList>
            <person name="Martinez P."/>
        </authorList>
    </citation>
    <scope>NUCLEOTIDE SEQUENCE [LARGE SCALE GENOMIC DNA]</scope>
</reference>
<dbReference type="InterPro" id="IPR011527">
    <property type="entry name" value="ABC1_TM_dom"/>
</dbReference>
<evidence type="ECO:0000256" key="9">
    <source>
        <dbReference type="ARBA" id="ARBA00023098"/>
    </source>
</evidence>
<feature type="transmembrane region" description="Helical" evidence="17">
    <location>
        <begin position="190"/>
        <end position="212"/>
    </location>
</feature>
<dbReference type="PROSITE" id="PS50893">
    <property type="entry name" value="ABC_TRANSPORTER_2"/>
    <property type="match status" value="1"/>
</dbReference>
<feature type="transmembrane region" description="Helical" evidence="17">
    <location>
        <begin position="37"/>
        <end position="58"/>
    </location>
</feature>
<dbReference type="GO" id="GO:0005737">
    <property type="term" value="C:cytoplasm"/>
    <property type="evidence" value="ECO:0007669"/>
    <property type="project" value="UniProtKB-ARBA"/>
</dbReference>
<evidence type="ECO:0000256" key="16">
    <source>
        <dbReference type="SAM" id="Coils"/>
    </source>
</evidence>
<dbReference type="SUPFAM" id="SSF56801">
    <property type="entry name" value="Acetyl-CoA synthetase-like"/>
    <property type="match status" value="1"/>
</dbReference>
<evidence type="ECO:0000256" key="11">
    <source>
        <dbReference type="ARBA" id="ARBA00037247"/>
    </source>
</evidence>
<dbReference type="InterPro" id="IPR042099">
    <property type="entry name" value="ANL_N_sf"/>
</dbReference>
<dbReference type="InterPro" id="IPR039421">
    <property type="entry name" value="Type_1_exporter"/>
</dbReference>
<comment type="catalytic activity">
    <reaction evidence="15">
        <text>a medium-chain fatty acid + ATP + CoA = a medium-chain fatty acyl-CoA + AMP + diphosphate</text>
        <dbReference type="Rhea" id="RHEA:48340"/>
        <dbReference type="ChEBI" id="CHEBI:30616"/>
        <dbReference type="ChEBI" id="CHEBI:33019"/>
        <dbReference type="ChEBI" id="CHEBI:57287"/>
        <dbReference type="ChEBI" id="CHEBI:59558"/>
        <dbReference type="ChEBI" id="CHEBI:90546"/>
        <dbReference type="ChEBI" id="CHEBI:456215"/>
        <dbReference type="EC" id="6.2.1.2"/>
    </reaction>
</comment>
<evidence type="ECO:0000256" key="14">
    <source>
        <dbReference type="ARBA" id="ARBA00047319"/>
    </source>
</evidence>
<evidence type="ECO:0000256" key="1">
    <source>
        <dbReference type="ARBA" id="ARBA00004141"/>
    </source>
</evidence>
<feature type="domain" description="ABC transmembrane type-1" evidence="19">
    <location>
        <begin position="159"/>
        <end position="441"/>
    </location>
</feature>
<gene>
    <name evidence="20" type="ORF">SMAX5B_020521</name>
</gene>
<proteinExistence type="inferred from homology"/>
<evidence type="ECO:0000256" key="10">
    <source>
        <dbReference type="ARBA" id="ARBA00023136"/>
    </source>
</evidence>